<keyword evidence="3" id="KW-1185">Reference proteome</keyword>
<dbReference type="GO" id="GO:0016787">
    <property type="term" value="F:hydrolase activity"/>
    <property type="evidence" value="ECO:0007669"/>
    <property type="project" value="UniProtKB-KW"/>
</dbReference>
<evidence type="ECO:0000313" key="3">
    <source>
        <dbReference type="Proteomes" id="UP000295096"/>
    </source>
</evidence>
<accession>A0A4R5Q8T9</accession>
<gene>
    <name evidence="2" type="ORF">E2C06_31020</name>
</gene>
<name>A0A4R5Q8T9_9PROT</name>
<reference evidence="2 3" key="1">
    <citation type="journal article" date="2016" name="J. Microbiol.">
        <title>Dankookia rubra gen. nov., sp. nov., an alphaproteobacterium isolated from sediment of a shallow stream.</title>
        <authorList>
            <person name="Kim W.H."/>
            <person name="Kim D.H."/>
            <person name="Kang K."/>
            <person name="Ahn T.Y."/>
        </authorList>
    </citation>
    <scope>NUCLEOTIDE SEQUENCE [LARGE SCALE GENOMIC DNA]</scope>
    <source>
        <strain evidence="2 3">JCM30602</strain>
    </source>
</reference>
<dbReference type="Pfam" id="PF01557">
    <property type="entry name" value="FAA_hydrolase"/>
    <property type="match status" value="1"/>
</dbReference>
<dbReference type="EMBL" id="SMSJ01000099">
    <property type="protein sequence ID" value="TDH58721.1"/>
    <property type="molecule type" value="Genomic_DNA"/>
</dbReference>
<dbReference type="AlphaFoldDB" id="A0A4R5Q8T9"/>
<dbReference type="Proteomes" id="UP000295096">
    <property type="component" value="Unassembled WGS sequence"/>
</dbReference>
<dbReference type="PANTHER" id="PTHR43211">
    <property type="entry name" value="FUMARYLACETOACETATE HYDROLASE"/>
    <property type="match status" value="1"/>
</dbReference>
<dbReference type="PANTHER" id="PTHR43211:SF1">
    <property type="entry name" value="BLL6422 PROTEIN"/>
    <property type="match status" value="1"/>
</dbReference>
<feature type="domain" description="Fumarylacetoacetase-like C-terminal" evidence="1">
    <location>
        <begin position="117"/>
        <end position="326"/>
    </location>
</feature>
<keyword evidence="2" id="KW-0378">Hydrolase</keyword>
<dbReference type="InterPro" id="IPR036663">
    <property type="entry name" value="Fumarylacetoacetase_C_sf"/>
</dbReference>
<evidence type="ECO:0000313" key="2">
    <source>
        <dbReference type="EMBL" id="TDH58721.1"/>
    </source>
</evidence>
<comment type="caution">
    <text evidence="2">The sequence shown here is derived from an EMBL/GenBank/DDBJ whole genome shotgun (WGS) entry which is preliminary data.</text>
</comment>
<dbReference type="Gene3D" id="3.90.850.10">
    <property type="entry name" value="Fumarylacetoacetase-like, C-terminal domain"/>
    <property type="match status" value="1"/>
</dbReference>
<dbReference type="OrthoDB" id="3766879at2"/>
<dbReference type="InterPro" id="IPR011234">
    <property type="entry name" value="Fumarylacetoacetase-like_C"/>
</dbReference>
<proteinExistence type="predicted"/>
<protein>
    <submittedName>
        <fullName evidence="2">Fumarylacetoacetate hydrolase family protein</fullName>
    </submittedName>
</protein>
<dbReference type="SUPFAM" id="SSF56529">
    <property type="entry name" value="FAH"/>
    <property type="match status" value="1"/>
</dbReference>
<organism evidence="2 3">
    <name type="scientific">Dankookia rubra</name>
    <dbReference type="NCBI Taxonomy" id="1442381"/>
    <lineage>
        <taxon>Bacteria</taxon>
        <taxon>Pseudomonadati</taxon>
        <taxon>Pseudomonadota</taxon>
        <taxon>Alphaproteobacteria</taxon>
        <taxon>Acetobacterales</taxon>
        <taxon>Roseomonadaceae</taxon>
        <taxon>Dankookia</taxon>
    </lineage>
</organism>
<sequence>MRLCSFAVATPLGPLRRIGLATPQGMLDATAARAAFLERRLPATAAQRIAAAEVPPDMLAFLGTGPLAMEWLAEAAEAVLGAGTTATADGQTLLHEPDAITLLAPVPRPPGIACFVTWKAHIEEAAAKGFALKWPEPGSEIRPYYKANPDAVAGPGTPLQLPGYAAALDVECEMAAIVGLGGKDLTPEEAASAIAGYCIFNDVSVRDIQKREMAFGLGPTKGKDQDAGNILGPWLVTADEVGNPRGLRMSLHVNNEEWSTYNTAKMEWSFAELLAYLSRGQTVLPGQVVTSGSYPGGSAMDLGRSLKPGDLVELRIDRLGSLLNQIAPA</sequence>
<evidence type="ECO:0000259" key="1">
    <source>
        <dbReference type="Pfam" id="PF01557"/>
    </source>
</evidence>